<dbReference type="SUPFAM" id="SSF52540">
    <property type="entry name" value="P-loop containing nucleoside triphosphate hydrolases"/>
    <property type="match status" value="1"/>
</dbReference>
<proteinExistence type="predicted"/>
<sequence>MKLVFLYGAPAVGKLSVAEEIAKRTGFKVFHNHLSIDCIAPIFESGSPSFTKLVESIENAVVAEAARMGQNLITTFCYAKGLDEEHVEKTARSVEENGGEMCFVLLRADAIELEKRIVQESRKKYGKAKTVEQMRHFLRNYDLISPIPNRESLQIDNTNIPVETTAQRIIEHFGLNR</sequence>
<evidence type="ECO:0008006" key="3">
    <source>
        <dbReference type="Google" id="ProtNLM"/>
    </source>
</evidence>
<dbReference type="Proteomes" id="UP000237684">
    <property type="component" value="Unassembled WGS sequence"/>
</dbReference>
<dbReference type="AlphaFoldDB" id="A0A2S8SRI1"/>
<name>A0A2S8SRI1_9BACT</name>
<organism evidence="1 2">
    <name type="scientific">Abditibacterium utsteinense</name>
    <dbReference type="NCBI Taxonomy" id="1960156"/>
    <lineage>
        <taxon>Bacteria</taxon>
        <taxon>Pseudomonadati</taxon>
        <taxon>Abditibacteriota</taxon>
        <taxon>Abditibacteriia</taxon>
        <taxon>Abditibacteriales</taxon>
        <taxon>Abditibacteriaceae</taxon>
        <taxon>Abditibacterium</taxon>
    </lineage>
</organism>
<keyword evidence="2" id="KW-1185">Reference proteome</keyword>
<dbReference type="InterPro" id="IPR027417">
    <property type="entry name" value="P-loop_NTPase"/>
</dbReference>
<gene>
    <name evidence="1" type="ORF">B1R32_11252</name>
</gene>
<dbReference type="OrthoDB" id="193997at2"/>
<accession>A0A2S8SRI1</accession>
<evidence type="ECO:0000313" key="2">
    <source>
        <dbReference type="Proteomes" id="UP000237684"/>
    </source>
</evidence>
<comment type="caution">
    <text evidence="1">The sequence shown here is derived from an EMBL/GenBank/DDBJ whole genome shotgun (WGS) entry which is preliminary data.</text>
</comment>
<reference evidence="1 2" key="1">
    <citation type="journal article" date="2018" name="Syst. Appl. Microbiol.">
        <title>Abditibacterium utsteinense sp. nov., the first cultivated member of candidate phylum FBP, isolated from ice-free Antarctic soil samples.</title>
        <authorList>
            <person name="Tahon G."/>
            <person name="Tytgat B."/>
            <person name="Lebbe L."/>
            <person name="Carlier A."/>
            <person name="Willems A."/>
        </authorList>
    </citation>
    <scope>NUCLEOTIDE SEQUENCE [LARGE SCALE GENOMIC DNA]</scope>
    <source>
        <strain evidence="1 2">LMG 29911</strain>
    </source>
</reference>
<evidence type="ECO:0000313" key="1">
    <source>
        <dbReference type="EMBL" id="PQV63397.1"/>
    </source>
</evidence>
<dbReference type="RefSeq" id="WP_106380476.1">
    <property type="nucleotide sequence ID" value="NZ_NIGF01000012.1"/>
</dbReference>
<protein>
    <recommendedName>
        <fullName evidence="3">Shikimate kinase</fullName>
    </recommendedName>
</protein>
<dbReference type="EMBL" id="NIGF01000012">
    <property type="protein sequence ID" value="PQV63397.1"/>
    <property type="molecule type" value="Genomic_DNA"/>
</dbReference>
<dbReference type="Gene3D" id="3.40.50.300">
    <property type="entry name" value="P-loop containing nucleotide triphosphate hydrolases"/>
    <property type="match status" value="1"/>
</dbReference>
<dbReference type="InParanoid" id="A0A2S8SRI1"/>